<dbReference type="AlphaFoldDB" id="A0A426ZHF0"/>
<dbReference type="InterPro" id="IPR044702">
    <property type="entry name" value="AGP23/40"/>
</dbReference>
<feature type="region of interest" description="Disordered" evidence="1">
    <location>
        <begin position="1"/>
        <end position="37"/>
    </location>
</feature>
<accession>A0A426ZHF0</accession>
<keyword evidence="2" id="KW-0812">Transmembrane</keyword>
<dbReference type="PANTHER" id="PTHR34672:SF17">
    <property type="entry name" value="POLLEN-SPECIFIC ARABINOGALACTA PROTEIN BAN102"/>
    <property type="match status" value="1"/>
</dbReference>
<sequence>MPTTETPYKSPPPRPPFLLRPAKKKENPNPPQRISLSHPTLQPVAMEMTNIACIVLVAAASAATALAAEAPAPGPASASFAITPSVGAAVGAAALSFFAFYLQ</sequence>
<name>A0A426ZHF0_ENSVE</name>
<comment type="caution">
    <text evidence="3">The sequence shown here is derived from an EMBL/GenBank/DDBJ whole genome shotgun (WGS) entry which is preliminary data.</text>
</comment>
<keyword evidence="2" id="KW-1133">Transmembrane helix</keyword>
<feature type="transmembrane region" description="Helical" evidence="2">
    <location>
        <begin position="48"/>
        <end position="68"/>
    </location>
</feature>
<dbReference type="Proteomes" id="UP000287651">
    <property type="component" value="Unassembled WGS sequence"/>
</dbReference>
<evidence type="ECO:0000313" key="3">
    <source>
        <dbReference type="EMBL" id="RRT63417.1"/>
    </source>
</evidence>
<proteinExistence type="predicted"/>
<gene>
    <name evidence="3" type="ORF">B296_00008199</name>
</gene>
<reference evidence="3 4" key="1">
    <citation type="journal article" date="2014" name="Agronomy (Basel)">
        <title>A Draft Genome Sequence for Ensete ventricosum, the Drought-Tolerant Tree Against Hunger.</title>
        <authorList>
            <person name="Harrison J."/>
            <person name="Moore K.A."/>
            <person name="Paszkiewicz K."/>
            <person name="Jones T."/>
            <person name="Grant M."/>
            <person name="Ambacheew D."/>
            <person name="Muzemil S."/>
            <person name="Studholme D.J."/>
        </authorList>
    </citation>
    <scope>NUCLEOTIDE SEQUENCE [LARGE SCALE GENOMIC DNA]</scope>
</reference>
<evidence type="ECO:0000256" key="1">
    <source>
        <dbReference type="SAM" id="MobiDB-lite"/>
    </source>
</evidence>
<evidence type="ECO:0000313" key="4">
    <source>
        <dbReference type="Proteomes" id="UP000287651"/>
    </source>
</evidence>
<keyword evidence="2" id="KW-0472">Membrane</keyword>
<dbReference type="EMBL" id="AMZH03006607">
    <property type="protein sequence ID" value="RRT63417.1"/>
    <property type="molecule type" value="Genomic_DNA"/>
</dbReference>
<dbReference type="PANTHER" id="PTHR34672">
    <property type="entry name" value="POLLEN-SPECIFIC ARABINOGALACTA PROTEIN BAN102"/>
    <property type="match status" value="1"/>
</dbReference>
<feature type="compositionally biased region" description="Pro residues" evidence="1">
    <location>
        <begin position="9"/>
        <end position="18"/>
    </location>
</feature>
<evidence type="ECO:0000256" key="2">
    <source>
        <dbReference type="SAM" id="Phobius"/>
    </source>
</evidence>
<feature type="transmembrane region" description="Helical" evidence="2">
    <location>
        <begin position="80"/>
        <end position="102"/>
    </location>
</feature>
<protein>
    <submittedName>
        <fullName evidence="3">Uncharacterized protein</fullName>
    </submittedName>
</protein>
<organism evidence="3 4">
    <name type="scientific">Ensete ventricosum</name>
    <name type="common">Abyssinian banana</name>
    <name type="synonym">Musa ensete</name>
    <dbReference type="NCBI Taxonomy" id="4639"/>
    <lineage>
        <taxon>Eukaryota</taxon>
        <taxon>Viridiplantae</taxon>
        <taxon>Streptophyta</taxon>
        <taxon>Embryophyta</taxon>
        <taxon>Tracheophyta</taxon>
        <taxon>Spermatophyta</taxon>
        <taxon>Magnoliopsida</taxon>
        <taxon>Liliopsida</taxon>
        <taxon>Zingiberales</taxon>
        <taxon>Musaceae</taxon>
        <taxon>Ensete</taxon>
    </lineage>
</organism>